<protein>
    <recommendedName>
        <fullName evidence="3">C2H2-type domain-containing protein</fullName>
    </recommendedName>
</protein>
<evidence type="ECO:0000313" key="1">
    <source>
        <dbReference type="EMBL" id="KAJ4310118.1"/>
    </source>
</evidence>
<keyword evidence="2" id="KW-1185">Reference proteome</keyword>
<name>A0A9W8TE26_9HYPO</name>
<evidence type="ECO:0008006" key="3">
    <source>
        <dbReference type="Google" id="ProtNLM"/>
    </source>
</evidence>
<proteinExistence type="predicted"/>
<sequence length="278" mass="31875">MGDHIFFPSFADDGLDFSEPSGSGPSYFQEKRQHILDPTITALDAEGVASQSQEPDVQTTNQSFSCPYRKRNPWMFNVRDHHICATHPFPTITLLKRHIVSKHQSRDFVFPCNNCGIPFRADLDRQLHQESGLCFGSRTCYPDEYDSGITDDMHRRLRDRGARNGVSDWSTLWMTIFPESDHIPSSEFVPVVEAHETWCHFFQRLREHSRSMSAEAMMQEARVHLQVLINQGQNFLAALGSTIRWIGCLISNVTQRSRMGRPHWLDEALLFSMSNTGD</sequence>
<dbReference type="PANTHER" id="PTHR38166">
    <property type="entry name" value="C2H2-TYPE DOMAIN-CONTAINING PROTEIN-RELATED"/>
    <property type="match status" value="1"/>
</dbReference>
<dbReference type="PANTHER" id="PTHR38166:SF1">
    <property type="entry name" value="C2H2-TYPE DOMAIN-CONTAINING PROTEIN"/>
    <property type="match status" value="1"/>
</dbReference>
<evidence type="ECO:0000313" key="2">
    <source>
        <dbReference type="Proteomes" id="UP001140502"/>
    </source>
</evidence>
<dbReference type="Proteomes" id="UP001140502">
    <property type="component" value="Unassembled WGS sequence"/>
</dbReference>
<dbReference type="OrthoDB" id="610608at2759"/>
<reference evidence="1" key="1">
    <citation type="submission" date="2022-10" db="EMBL/GenBank/DDBJ databases">
        <title>Tapping the CABI collections for fungal endophytes: first genome assemblies for Collariella, Neodidymelliopsis, Ascochyta clinopodiicola, Didymella pomorum, Didymosphaeria variabile, Neocosmospora piperis and Neocucurbitaria cava.</title>
        <authorList>
            <person name="Hill R."/>
        </authorList>
    </citation>
    <scope>NUCLEOTIDE SEQUENCE</scope>
    <source>
        <strain evidence="1">IMI 366586</strain>
    </source>
</reference>
<gene>
    <name evidence="1" type="ORF">N0V84_011141</name>
</gene>
<accession>A0A9W8TE26</accession>
<dbReference type="AlphaFoldDB" id="A0A9W8TE26"/>
<dbReference type="EMBL" id="JAPEUR010000395">
    <property type="protein sequence ID" value="KAJ4310118.1"/>
    <property type="molecule type" value="Genomic_DNA"/>
</dbReference>
<comment type="caution">
    <text evidence="1">The sequence shown here is derived from an EMBL/GenBank/DDBJ whole genome shotgun (WGS) entry which is preliminary data.</text>
</comment>
<organism evidence="1 2">
    <name type="scientific">Fusarium piperis</name>
    <dbReference type="NCBI Taxonomy" id="1435070"/>
    <lineage>
        <taxon>Eukaryota</taxon>
        <taxon>Fungi</taxon>
        <taxon>Dikarya</taxon>
        <taxon>Ascomycota</taxon>
        <taxon>Pezizomycotina</taxon>
        <taxon>Sordariomycetes</taxon>
        <taxon>Hypocreomycetidae</taxon>
        <taxon>Hypocreales</taxon>
        <taxon>Nectriaceae</taxon>
        <taxon>Fusarium</taxon>
        <taxon>Fusarium solani species complex</taxon>
    </lineage>
</organism>